<proteinExistence type="predicted"/>
<name>A0A1L6ZFP7_BACIA</name>
<dbReference type="InterPro" id="IPR010359">
    <property type="entry name" value="IrrE_HExxH"/>
</dbReference>
<reference evidence="2 3" key="1">
    <citation type="submission" date="2016-05" db="EMBL/GenBank/DDBJ databases">
        <title>Complete Genome and Methylome Analysis of Psychrotrophic Bacterial Isolates from Antarctic Lake Untersee.</title>
        <authorList>
            <person name="Fomenkov A."/>
            <person name="Akimov V.N."/>
            <person name="Vasilyeva L.V."/>
            <person name="Andersen D."/>
            <person name="Vincze T."/>
            <person name="Roberts R.J."/>
        </authorList>
    </citation>
    <scope>NUCLEOTIDE SEQUENCE [LARGE SCALE GENOMIC DNA]</scope>
    <source>
        <strain evidence="2 3">U14-5</strain>
    </source>
</reference>
<protein>
    <recommendedName>
        <fullName evidence="1">IrrE N-terminal-like domain-containing protein</fullName>
    </recommendedName>
</protein>
<dbReference type="EMBL" id="CP015607">
    <property type="protein sequence ID" value="APT45351.1"/>
    <property type="molecule type" value="Genomic_DNA"/>
</dbReference>
<dbReference type="Proteomes" id="UP000185426">
    <property type="component" value="Chromosome"/>
</dbReference>
<accession>A0A1L6ZFP7</accession>
<gene>
    <name evidence="2" type="ORF">BSA145_05085</name>
</gene>
<dbReference type="Pfam" id="PF06114">
    <property type="entry name" value="Peptidase_M78"/>
    <property type="match status" value="1"/>
</dbReference>
<dbReference type="AlphaFoldDB" id="A0A1L6ZFP7"/>
<feature type="domain" description="IrrE N-terminal-like" evidence="1">
    <location>
        <begin position="11"/>
        <end position="123"/>
    </location>
</feature>
<evidence type="ECO:0000313" key="3">
    <source>
        <dbReference type="Proteomes" id="UP000185426"/>
    </source>
</evidence>
<organism evidence="2 3">
    <name type="scientific">Bacillus safensis</name>
    <dbReference type="NCBI Taxonomy" id="561879"/>
    <lineage>
        <taxon>Bacteria</taxon>
        <taxon>Bacillati</taxon>
        <taxon>Bacillota</taxon>
        <taxon>Bacilli</taxon>
        <taxon>Bacillales</taxon>
        <taxon>Bacillaceae</taxon>
        <taxon>Bacillus</taxon>
    </lineage>
</organism>
<sequence>MMYERLLREASHLGIDTYEKPLPHRLKGLYSKNIILINKNMESSYEKTCILAEELGHYYTSSGDILDQDTIEKRRQEKIARTWAYEKLVPLSKIVEAHKEAIRNRYELAQYLETTEEFLDNAIKRYKDRYGTTVTYGEYTICFEPLGVIEWFDNSY</sequence>
<evidence type="ECO:0000259" key="1">
    <source>
        <dbReference type="Pfam" id="PF06114"/>
    </source>
</evidence>
<evidence type="ECO:0000313" key="2">
    <source>
        <dbReference type="EMBL" id="APT45351.1"/>
    </source>
</evidence>